<dbReference type="AlphaFoldDB" id="A0A7Y9XU49"/>
<dbReference type="Gene3D" id="2.40.160.210">
    <property type="entry name" value="Acyl-CoA thioesterase, double hotdog domain"/>
    <property type="match status" value="1"/>
</dbReference>
<reference evidence="6 7" key="1">
    <citation type="submission" date="2020-07" db="EMBL/GenBank/DDBJ databases">
        <title>Genomic Encyclopedia of Type Strains, Phase IV (KMG-IV): sequencing the most valuable type-strain genomes for metagenomic binning, comparative biology and taxonomic classification.</title>
        <authorList>
            <person name="Goeker M."/>
        </authorList>
    </citation>
    <scope>NUCLEOTIDE SEQUENCE [LARGE SCALE GENOMIC DNA]</scope>
    <source>
        <strain evidence="6 7">DSM 29043</strain>
    </source>
</reference>
<feature type="region of interest" description="Disordered" evidence="3">
    <location>
        <begin position="1"/>
        <end position="23"/>
    </location>
</feature>
<dbReference type="GO" id="GO:0005829">
    <property type="term" value="C:cytosol"/>
    <property type="evidence" value="ECO:0007669"/>
    <property type="project" value="TreeGrafter"/>
</dbReference>
<comment type="caution">
    <text evidence="6">The sequence shown here is derived from an EMBL/GenBank/DDBJ whole genome shotgun (WGS) entry which is preliminary data.</text>
</comment>
<evidence type="ECO:0000256" key="1">
    <source>
        <dbReference type="ARBA" id="ARBA00006538"/>
    </source>
</evidence>
<feature type="domain" description="Acyl-CoA thioesterase-like N-terminal HotDog" evidence="5">
    <location>
        <begin position="41"/>
        <end position="125"/>
    </location>
</feature>
<dbReference type="InterPro" id="IPR049449">
    <property type="entry name" value="TesB_ACOT8-like_N"/>
</dbReference>
<dbReference type="InterPro" id="IPR025652">
    <property type="entry name" value="TesB_C"/>
</dbReference>
<dbReference type="Pfam" id="PF02551">
    <property type="entry name" value="Acyl_CoA_thio"/>
    <property type="match status" value="1"/>
</dbReference>
<proteinExistence type="inferred from homology"/>
<evidence type="ECO:0000313" key="7">
    <source>
        <dbReference type="Proteomes" id="UP000522081"/>
    </source>
</evidence>
<evidence type="ECO:0000256" key="3">
    <source>
        <dbReference type="SAM" id="MobiDB-lite"/>
    </source>
</evidence>
<dbReference type="InterPro" id="IPR042171">
    <property type="entry name" value="Acyl-CoA_hotdog"/>
</dbReference>
<feature type="domain" description="Acyl-CoA thioesterase 2 C-terminal" evidence="4">
    <location>
        <begin position="192"/>
        <end position="298"/>
    </location>
</feature>
<feature type="compositionally biased region" description="Polar residues" evidence="3">
    <location>
        <begin position="1"/>
        <end position="11"/>
    </location>
</feature>
<sequence>MSRTEQMTAQRGANPYPDDPAVERRRAYDFEAVGTDRFRVEPWPSGLLRHYGGMVLSQCLAAAQETVSPEKSAHSLHAYFLKPGLVDEPLDIAVSRETDGRSFAMRQVRMTQGGKPVMNLMASFQIDEDSADYLPAGPTDLPEPEGLENIFDIVGRLGDDLVRRHRPFWLRRHPVDWRPVEPFDFRKVEKSERPRHYWFRFYEPPGGDLRINQRLLAYASDLHVLHAGMQPMGIAPGNDHLQPSSLDHAMWFHAPFVLDDWMIYRLEPVAASNSRALGRGSIFTREGRLVATTLQQGLARLLEEKRTASL</sequence>
<keyword evidence="7" id="KW-1185">Reference proteome</keyword>
<dbReference type="RefSeq" id="WP_229735481.1">
    <property type="nucleotide sequence ID" value="NZ_BMGF01000001.1"/>
</dbReference>
<dbReference type="PANTHER" id="PTHR11066">
    <property type="entry name" value="ACYL-COA THIOESTERASE"/>
    <property type="match status" value="1"/>
</dbReference>
<dbReference type="SUPFAM" id="SSF54637">
    <property type="entry name" value="Thioesterase/thiol ester dehydrase-isomerase"/>
    <property type="match status" value="2"/>
</dbReference>
<protein>
    <submittedName>
        <fullName evidence="6">Acyl-CoA thioesterase-2</fullName>
        <ecNumber evidence="6">3.1.2.-</ecNumber>
    </submittedName>
</protein>
<dbReference type="InterPro" id="IPR029069">
    <property type="entry name" value="HotDog_dom_sf"/>
</dbReference>
<dbReference type="CDD" id="cd03445">
    <property type="entry name" value="Thioesterase_II_repeat2"/>
    <property type="match status" value="1"/>
</dbReference>
<dbReference type="PANTHER" id="PTHR11066:SF34">
    <property type="entry name" value="ACYL-COENZYME A THIOESTERASE 8"/>
    <property type="match status" value="1"/>
</dbReference>
<accession>A0A7Y9XU49</accession>
<dbReference type="EMBL" id="JACBZF010000001">
    <property type="protein sequence ID" value="NYH94487.1"/>
    <property type="molecule type" value="Genomic_DNA"/>
</dbReference>
<comment type="similarity">
    <text evidence="1">Belongs to the C/M/P thioester hydrolase family.</text>
</comment>
<evidence type="ECO:0000313" key="6">
    <source>
        <dbReference type="EMBL" id="NYH94487.1"/>
    </source>
</evidence>
<dbReference type="EC" id="3.1.2.-" evidence="6"/>
<evidence type="ECO:0000259" key="5">
    <source>
        <dbReference type="Pfam" id="PF13622"/>
    </source>
</evidence>
<dbReference type="GO" id="GO:0009062">
    <property type="term" value="P:fatty acid catabolic process"/>
    <property type="evidence" value="ECO:0007669"/>
    <property type="project" value="TreeGrafter"/>
</dbReference>
<dbReference type="CDD" id="cd03444">
    <property type="entry name" value="Thioesterase_II_repeat1"/>
    <property type="match status" value="1"/>
</dbReference>
<keyword evidence="2 6" id="KW-0378">Hydrolase</keyword>
<dbReference type="Proteomes" id="UP000522081">
    <property type="component" value="Unassembled WGS sequence"/>
</dbReference>
<evidence type="ECO:0000256" key="2">
    <source>
        <dbReference type="ARBA" id="ARBA00022801"/>
    </source>
</evidence>
<dbReference type="GO" id="GO:0047617">
    <property type="term" value="F:fatty acyl-CoA hydrolase activity"/>
    <property type="evidence" value="ECO:0007669"/>
    <property type="project" value="InterPro"/>
</dbReference>
<dbReference type="Pfam" id="PF13622">
    <property type="entry name" value="4HBT_3"/>
    <property type="match status" value="1"/>
</dbReference>
<organism evidence="6 7">
    <name type="scientific">Novosphingobium marinum</name>
    <dbReference type="NCBI Taxonomy" id="1514948"/>
    <lineage>
        <taxon>Bacteria</taxon>
        <taxon>Pseudomonadati</taxon>
        <taxon>Pseudomonadota</taxon>
        <taxon>Alphaproteobacteria</taxon>
        <taxon>Sphingomonadales</taxon>
        <taxon>Sphingomonadaceae</taxon>
        <taxon>Novosphingobium</taxon>
    </lineage>
</organism>
<dbReference type="GO" id="GO:0006637">
    <property type="term" value="P:acyl-CoA metabolic process"/>
    <property type="evidence" value="ECO:0007669"/>
    <property type="project" value="InterPro"/>
</dbReference>
<evidence type="ECO:0000259" key="4">
    <source>
        <dbReference type="Pfam" id="PF02551"/>
    </source>
</evidence>
<gene>
    <name evidence="6" type="ORF">FHS75_000792</name>
</gene>
<dbReference type="InterPro" id="IPR003703">
    <property type="entry name" value="Acyl_CoA_thio"/>
</dbReference>
<name>A0A7Y9XU49_9SPHN</name>